<keyword evidence="2" id="KW-1185">Reference proteome</keyword>
<comment type="caution">
    <text evidence="1">The sequence shown here is derived from an EMBL/GenBank/DDBJ whole genome shotgun (WGS) entry which is preliminary data.</text>
</comment>
<gene>
    <name evidence="1" type="ORF">LMG32879_002867</name>
</gene>
<accession>A0AA35XZ50</accession>
<dbReference type="EMBL" id="CATKSH010000030">
    <property type="protein sequence ID" value="CAI9122011.1"/>
    <property type="molecule type" value="Genomic_DNA"/>
</dbReference>
<evidence type="ECO:0000313" key="1">
    <source>
        <dbReference type="EMBL" id="CAI9122011.1"/>
    </source>
</evidence>
<name>A0AA35XZ50_9PROT</name>
<organism evidence="1 2">
    <name type="scientific">Brytella acorum</name>
    <dbReference type="NCBI Taxonomy" id="2959299"/>
    <lineage>
        <taxon>Bacteria</taxon>
        <taxon>Pseudomonadati</taxon>
        <taxon>Pseudomonadota</taxon>
        <taxon>Alphaproteobacteria</taxon>
        <taxon>Acetobacterales</taxon>
        <taxon>Acetobacteraceae</taxon>
        <taxon>Brytella</taxon>
    </lineage>
</organism>
<sequence length="135" mass="16276">MLQTKHLERALERLKEGWARYLAHSNDEQLRDGLIQRFEFTYELSHKIIKRHLELTSASPDMYDRMDFADIIRSASEKGVLEGNWRQWKKYRERRNLTSHTYNETNAKTVVQVIPEFISEIEYFLRKINENDSKN</sequence>
<proteinExistence type="predicted"/>
<dbReference type="RefSeq" id="WP_289843858.1">
    <property type="nucleotide sequence ID" value="NZ_CATKSH010000030.1"/>
</dbReference>
<dbReference type="Pfam" id="PF08780">
    <property type="entry name" value="NTase_sub_bind"/>
    <property type="match status" value="1"/>
</dbReference>
<protein>
    <submittedName>
        <fullName evidence="1">HI0074 family nucleotidyltransferase substrate-binding subunit</fullName>
    </submittedName>
</protein>
<dbReference type="Proteomes" id="UP001176960">
    <property type="component" value="Unassembled WGS sequence"/>
</dbReference>
<reference evidence="1" key="1">
    <citation type="submission" date="2023-03" db="EMBL/GenBank/DDBJ databases">
        <authorList>
            <person name="Cleenwerck I."/>
        </authorList>
    </citation>
    <scope>NUCLEOTIDE SEQUENCE</scope>
    <source>
        <strain evidence="1">LMG 32879</strain>
    </source>
</reference>
<dbReference type="SUPFAM" id="SSF81593">
    <property type="entry name" value="Nucleotidyltransferase substrate binding subunit/domain"/>
    <property type="match status" value="1"/>
</dbReference>
<evidence type="ECO:0000313" key="2">
    <source>
        <dbReference type="Proteomes" id="UP001176960"/>
    </source>
</evidence>
<dbReference type="NCBIfam" id="TIGR01987">
    <property type="entry name" value="HI0074"/>
    <property type="match status" value="1"/>
</dbReference>
<dbReference type="Gene3D" id="1.20.120.330">
    <property type="entry name" value="Nucleotidyltransferases domain 2"/>
    <property type="match status" value="1"/>
</dbReference>
<dbReference type="AlphaFoldDB" id="A0AA35XZ50"/>
<dbReference type="InterPro" id="IPR010235">
    <property type="entry name" value="HepT"/>
</dbReference>